<evidence type="ECO:0000259" key="1">
    <source>
        <dbReference type="PROSITE" id="PS51186"/>
    </source>
</evidence>
<accession>A0ABW7PIC4</accession>
<dbReference type="Gene3D" id="3.40.630.30">
    <property type="match status" value="1"/>
</dbReference>
<dbReference type="InterPro" id="IPR000182">
    <property type="entry name" value="GNAT_dom"/>
</dbReference>
<dbReference type="Proteomes" id="UP001610631">
    <property type="component" value="Unassembled WGS sequence"/>
</dbReference>
<dbReference type="CDD" id="cd04301">
    <property type="entry name" value="NAT_SF"/>
    <property type="match status" value="1"/>
</dbReference>
<dbReference type="EMBL" id="JBBDHD010000072">
    <property type="protein sequence ID" value="MFH7598157.1"/>
    <property type="molecule type" value="Genomic_DNA"/>
</dbReference>
<evidence type="ECO:0000313" key="3">
    <source>
        <dbReference type="Proteomes" id="UP001610631"/>
    </source>
</evidence>
<keyword evidence="3" id="KW-1185">Reference proteome</keyword>
<dbReference type="PROSITE" id="PS51186">
    <property type="entry name" value="GNAT"/>
    <property type="match status" value="1"/>
</dbReference>
<evidence type="ECO:0000313" key="2">
    <source>
        <dbReference type="EMBL" id="MFH7598157.1"/>
    </source>
</evidence>
<gene>
    <name evidence="2" type="ORF">WDV06_24105</name>
</gene>
<dbReference type="RefSeq" id="WP_395511871.1">
    <property type="nucleotide sequence ID" value="NZ_JBBDHD010000072.1"/>
</dbReference>
<name>A0ABW7PIC4_9ACTN</name>
<organism evidence="2 3">
    <name type="scientific">Streptomyces racemochromogenes</name>
    <dbReference type="NCBI Taxonomy" id="67353"/>
    <lineage>
        <taxon>Bacteria</taxon>
        <taxon>Bacillati</taxon>
        <taxon>Actinomycetota</taxon>
        <taxon>Actinomycetes</taxon>
        <taxon>Kitasatosporales</taxon>
        <taxon>Streptomycetaceae</taxon>
        <taxon>Streptomyces</taxon>
    </lineage>
</organism>
<dbReference type="Pfam" id="PF13508">
    <property type="entry name" value="Acetyltransf_7"/>
    <property type="match status" value="1"/>
</dbReference>
<proteinExistence type="predicted"/>
<sequence>MQPVLRLRAGADVLAVTDDAWTRELIPPTWSGPAWSLPGAAAYGSGPAGEPAATVTVVGAPAAAAALGAAVLADLPEAPYVLTVPRGAVPLPEGEAQEWELMTTRTAPPPQPREEDVVPLAPGPELADLLNAASPGHSVRPGAPEVHLWAGLRAGDGGLASVGALLLREGTGAPHIASVATAPAHRGQGLAAAVTAWLTRRALEGGAPWCSLAHLSTEQTAHRVYERLGYRTVQEFTSVTLDAW</sequence>
<dbReference type="SUPFAM" id="SSF55729">
    <property type="entry name" value="Acyl-CoA N-acyltransferases (Nat)"/>
    <property type="match status" value="1"/>
</dbReference>
<comment type="caution">
    <text evidence="2">The sequence shown here is derived from an EMBL/GenBank/DDBJ whole genome shotgun (WGS) entry which is preliminary data.</text>
</comment>
<protein>
    <submittedName>
        <fullName evidence="2">GNAT family N-acetyltransferase</fullName>
    </submittedName>
</protein>
<feature type="domain" description="N-acetyltransferase" evidence="1">
    <location>
        <begin position="97"/>
        <end position="244"/>
    </location>
</feature>
<reference evidence="2 3" key="1">
    <citation type="submission" date="2024-03" db="EMBL/GenBank/DDBJ databases">
        <title>Whole genome sequencing of Streptomyces racemochromogenes, to identify antimicrobial biosynthetic gene clusters.</title>
        <authorList>
            <person name="Suryawanshi P."/>
            <person name="Krishnaraj P.U."/>
            <person name="Arun Y.P."/>
            <person name="Suryawanshi M.P."/>
            <person name="Rakshit O."/>
        </authorList>
    </citation>
    <scope>NUCLEOTIDE SEQUENCE [LARGE SCALE GENOMIC DNA]</scope>
    <source>
        <strain evidence="2 3">AUDT626</strain>
    </source>
</reference>
<dbReference type="InterPro" id="IPR016181">
    <property type="entry name" value="Acyl_CoA_acyltransferase"/>
</dbReference>